<evidence type="ECO:0000259" key="6">
    <source>
        <dbReference type="Pfam" id="PF18962"/>
    </source>
</evidence>
<evidence type="ECO:0000256" key="1">
    <source>
        <dbReference type="ARBA" id="ARBA00006429"/>
    </source>
</evidence>
<dbReference type="NCBIfam" id="TIGR04183">
    <property type="entry name" value="Por_Secre_tail"/>
    <property type="match status" value="1"/>
</dbReference>
<keyword evidence="2" id="KW-0540">Nuclease</keyword>
<evidence type="ECO:0000313" key="8">
    <source>
        <dbReference type="Proteomes" id="UP001203342"/>
    </source>
</evidence>
<feature type="domain" description="Secretion system C-terminal sorting" evidence="6">
    <location>
        <begin position="600"/>
        <end position="667"/>
    </location>
</feature>
<evidence type="ECO:0000313" key="7">
    <source>
        <dbReference type="EMBL" id="MCL9770443.1"/>
    </source>
</evidence>
<evidence type="ECO:0000256" key="4">
    <source>
        <dbReference type="ARBA" id="ARBA00022801"/>
    </source>
</evidence>
<evidence type="ECO:0000256" key="2">
    <source>
        <dbReference type="ARBA" id="ARBA00022722"/>
    </source>
</evidence>
<name>A0ABT0THL1_9FLAO</name>
<dbReference type="GO" id="GO:0004519">
    <property type="term" value="F:endonuclease activity"/>
    <property type="evidence" value="ECO:0007669"/>
    <property type="project" value="UniProtKB-KW"/>
</dbReference>
<dbReference type="InterPro" id="IPR026444">
    <property type="entry name" value="Secre_tail"/>
</dbReference>
<reference evidence="7 8" key="1">
    <citation type="submission" date="2022-05" db="EMBL/GenBank/DDBJ databases">
        <title>Flavobacterium sp., isolated from activated sludge.</title>
        <authorList>
            <person name="Ran Q."/>
        </authorList>
    </citation>
    <scope>NUCLEOTIDE SEQUENCE [LARGE SCALE GENOMIC DNA]</scope>
    <source>
        <strain evidence="7 8">HXWNR69</strain>
    </source>
</reference>
<keyword evidence="3" id="KW-0732">Signal</keyword>
<proteinExistence type="inferred from homology"/>
<sequence>MPQNLLAYLFLLLGMFSYSQNVVINEIDADTPGTDQLEFVELKSTTPNFSLDGYVLVFFNGGSSTPFSGTLSYYAIDLDGLQTDFNGIIHIGNQLVTPTPFQLFPNSTIQNGPDVVALYLGNASDFESGTVATNSNLVDALAYSGNNNQPASLMNILGISNCTNENRNNLAASQSIQRKNDGTYEVKSPTPGMNNDGSGTIPNYITVSFPQTSFNEGDSFNITFTTSQPVQNQNLIMNFTLANGNFNNQDFSGGLTVMIPVGQTTTQNGIIIRNDGIDEGDEEMKFILQSLPIGYVSYNNNMIFRVNDANFATDPWGTPLNPTYNIVSPTIPQGYYSSLEGLSGNALKQELQNIIANPAVVRLHSYADIWEILRNADRNPANNNQVWCMYVEQPMSKLDQQITSSIVDKWNREHIFCQSRGGFEVAQGDTADGINIWTTTSAASRVDGVSDAHHIRAENGQENSSRNNKNYGPSNTTTVYAGPTGTHGSWRGDVARALFYMAVRFDGLNIVNGDPSEYLINTTTSSGNIGDLATLLVWNSLDPRDDFEMNRNNYIYTWQMNRNPFIDHPSLVDYIFGTNFGQPWSATLSTQTPIDKKIAVYPNPASDYLIVSGLEGVSKVEIYTITGQLVQNIDFENEVRIKLDISAGMYLVKVTNGFQTSTKKIIVK</sequence>
<keyword evidence="7" id="KW-0255">Endonuclease</keyword>
<dbReference type="InterPro" id="IPR038081">
    <property type="entry name" value="CalX-like_sf"/>
</dbReference>
<dbReference type="EMBL" id="JAMLJN010000006">
    <property type="protein sequence ID" value="MCL9770443.1"/>
    <property type="molecule type" value="Genomic_DNA"/>
</dbReference>
<dbReference type="SUPFAM" id="SSF54060">
    <property type="entry name" value="His-Me finger endonucleases"/>
    <property type="match status" value="1"/>
</dbReference>
<dbReference type="PANTHER" id="PTHR33607">
    <property type="entry name" value="ENDONUCLEASE-1"/>
    <property type="match status" value="1"/>
</dbReference>
<dbReference type="RefSeq" id="WP_250581958.1">
    <property type="nucleotide sequence ID" value="NZ_JAMLJN010000006.1"/>
</dbReference>
<comment type="similarity">
    <text evidence="1">Belongs to the EndA/NucM nuclease family.</text>
</comment>
<evidence type="ECO:0000256" key="3">
    <source>
        <dbReference type="ARBA" id="ARBA00022729"/>
    </source>
</evidence>
<organism evidence="7 8">
    <name type="scientific">Flavobacterium fragile</name>
    <dbReference type="NCBI Taxonomy" id="2949085"/>
    <lineage>
        <taxon>Bacteria</taxon>
        <taxon>Pseudomonadati</taxon>
        <taxon>Bacteroidota</taxon>
        <taxon>Flavobacteriia</taxon>
        <taxon>Flavobacteriales</taxon>
        <taxon>Flavobacteriaceae</taxon>
        <taxon>Flavobacterium</taxon>
    </lineage>
</organism>
<evidence type="ECO:0000256" key="5">
    <source>
        <dbReference type="SAM" id="MobiDB-lite"/>
    </source>
</evidence>
<dbReference type="Pfam" id="PF18962">
    <property type="entry name" value="Por_Secre_tail"/>
    <property type="match status" value="1"/>
</dbReference>
<protein>
    <submittedName>
        <fullName evidence="7">Endonuclease</fullName>
    </submittedName>
</protein>
<dbReference type="Pfam" id="PF04231">
    <property type="entry name" value="Endonuclease_1"/>
    <property type="match status" value="1"/>
</dbReference>
<gene>
    <name evidence="7" type="ORF">NAT47_08435</name>
</gene>
<feature type="region of interest" description="Disordered" evidence="5">
    <location>
        <begin position="457"/>
        <end position="484"/>
    </location>
</feature>
<keyword evidence="8" id="KW-1185">Reference proteome</keyword>
<feature type="compositionally biased region" description="Polar residues" evidence="5">
    <location>
        <begin position="460"/>
        <end position="479"/>
    </location>
</feature>
<dbReference type="InterPro" id="IPR007346">
    <property type="entry name" value="Endonuclease-I"/>
</dbReference>
<dbReference type="PANTHER" id="PTHR33607:SF2">
    <property type="entry name" value="ENDONUCLEASE-1"/>
    <property type="match status" value="1"/>
</dbReference>
<comment type="caution">
    <text evidence="7">The sequence shown here is derived from an EMBL/GenBank/DDBJ whole genome shotgun (WGS) entry which is preliminary data.</text>
</comment>
<dbReference type="SUPFAM" id="SSF141072">
    <property type="entry name" value="CalX-like"/>
    <property type="match status" value="1"/>
</dbReference>
<accession>A0ABT0THL1</accession>
<dbReference type="Proteomes" id="UP001203342">
    <property type="component" value="Unassembled WGS sequence"/>
</dbReference>
<dbReference type="InterPro" id="IPR044925">
    <property type="entry name" value="His-Me_finger_sf"/>
</dbReference>
<keyword evidence="4" id="KW-0378">Hydrolase</keyword>